<proteinExistence type="predicted"/>
<protein>
    <recommendedName>
        <fullName evidence="1">BIG2 domain-containing protein</fullName>
    </recommendedName>
</protein>
<sequence length="379" mass="42019">MINLFNVDDDSNFKHMLESVGRSITVNRNPTETKAIITNTSLNTEYDDRKISSLEPLNRGDMIEYNGNRYMLISEVNDKRYSHYKGIMRHLTHEIVFNHKCVFEAVSTYIENGNPSLVGGNVLTLIQDKVTVYAPSRSMGITLTTGDTFMINGNKFKIITNDTYSQPGISILTSERDQINPATDDIEHNIANGLACPINVINPEPITMNVSDTLQIDWTSLHDAPVVFVSSDIAIATVDAQGLVTGLSEGDVTITVTNVSNGYIFDSVLVSVVDVPDTKTVNITYSNPDQQSGDYYYIYYGDNGTFTANVSPVDEPVTFELYADNKISAVDTSKFSKVVSGNSIKITAKSSTYYLQIKAILDSDPSVYTWQRVRIRGFV</sequence>
<dbReference type="AlphaFoldDB" id="A0A7W3XTX8"/>
<dbReference type="RefSeq" id="WP_182539374.1">
    <property type="nucleotide sequence ID" value="NZ_JACJIP010000041.1"/>
</dbReference>
<dbReference type="InterPro" id="IPR008964">
    <property type="entry name" value="Invasin/intimin_cell_adhesion"/>
</dbReference>
<dbReference type="EMBL" id="JACJIP010000041">
    <property type="protein sequence ID" value="MBA9088039.1"/>
    <property type="molecule type" value="Genomic_DNA"/>
</dbReference>
<dbReference type="Proteomes" id="UP000567067">
    <property type="component" value="Unassembled WGS sequence"/>
</dbReference>
<evidence type="ECO:0000313" key="2">
    <source>
        <dbReference type="EMBL" id="MBA9088039.1"/>
    </source>
</evidence>
<dbReference type="Pfam" id="PF02368">
    <property type="entry name" value="Big_2"/>
    <property type="match status" value="1"/>
</dbReference>
<name>A0A7W3XTX8_9BACL</name>
<dbReference type="SUPFAM" id="SSF49373">
    <property type="entry name" value="Invasin/intimin cell-adhesion fragments"/>
    <property type="match status" value="1"/>
</dbReference>
<keyword evidence="3" id="KW-1185">Reference proteome</keyword>
<evidence type="ECO:0000259" key="1">
    <source>
        <dbReference type="Pfam" id="PF02368"/>
    </source>
</evidence>
<reference evidence="2 3" key="1">
    <citation type="submission" date="2020-08" db="EMBL/GenBank/DDBJ databases">
        <title>Genomic Encyclopedia of Type Strains, Phase III (KMG-III): the genomes of soil and plant-associated and newly described type strains.</title>
        <authorList>
            <person name="Whitman W."/>
        </authorList>
    </citation>
    <scope>NUCLEOTIDE SEQUENCE [LARGE SCALE GENOMIC DNA]</scope>
    <source>
        <strain evidence="2 3">CECT 8693</strain>
    </source>
</reference>
<dbReference type="Gene3D" id="2.60.40.1080">
    <property type="match status" value="1"/>
</dbReference>
<dbReference type="InterPro" id="IPR003343">
    <property type="entry name" value="Big_2"/>
</dbReference>
<accession>A0A7W3XTX8</accession>
<evidence type="ECO:0000313" key="3">
    <source>
        <dbReference type="Proteomes" id="UP000567067"/>
    </source>
</evidence>
<gene>
    <name evidence="2" type="ORF">FHR92_004533</name>
</gene>
<organism evidence="2 3">
    <name type="scientific">Fontibacillus solani</name>
    <dbReference type="NCBI Taxonomy" id="1572857"/>
    <lineage>
        <taxon>Bacteria</taxon>
        <taxon>Bacillati</taxon>
        <taxon>Bacillota</taxon>
        <taxon>Bacilli</taxon>
        <taxon>Bacillales</taxon>
        <taxon>Paenibacillaceae</taxon>
        <taxon>Fontibacillus</taxon>
    </lineage>
</organism>
<comment type="caution">
    <text evidence="2">The sequence shown here is derived from an EMBL/GenBank/DDBJ whole genome shotgun (WGS) entry which is preliminary data.</text>
</comment>
<feature type="domain" description="BIG2" evidence="1">
    <location>
        <begin position="222"/>
        <end position="258"/>
    </location>
</feature>